<name>A0A919RFP3_9ACTN</name>
<evidence type="ECO:0000259" key="2">
    <source>
        <dbReference type="Pfam" id="PF13559"/>
    </source>
</evidence>
<dbReference type="Pfam" id="PF13559">
    <property type="entry name" value="DUF4129"/>
    <property type="match status" value="1"/>
</dbReference>
<gene>
    <name evidence="3" type="ORF">Ssi02_12770</name>
</gene>
<keyword evidence="4" id="KW-1185">Reference proteome</keyword>
<organism evidence="3 4">
    <name type="scientific">Sinosporangium siamense</name>
    <dbReference type="NCBI Taxonomy" id="1367973"/>
    <lineage>
        <taxon>Bacteria</taxon>
        <taxon>Bacillati</taxon>
        <taxon>Actinomycetota</taxon>
        <taxon>Actinomycetes</taxon>
        <taxon>Streptosporangiales</taxon>
        <taxon>Streptosporangiaceae</taxon>
        <taxon>Sinosporangium</taxon>
    </lineage>
</organism>
<reference evidence="3" key="1">
    <citation type="submission" date="2021-01" db="EMBL/GenBank/DDBJ databases">
        <title>Whole genome shotgun sequence of Sinosporangium siamense NBRC 109515.</title>
        <authorList>
            <person name="Komaki H."/>
            <person name="Tamura T."/>
        </authorList>
    </citation>
    <scope>NUCLEOTIDE SEQUENCE</scope>
    <source>
        <strain evidence="3">NBRC 109515</strain>
    </source>
</reference>
<feature type="domain" description="Protein-glutamine gamma-glutamyltransferase-like C-terminal" evidence="2">
    <location>
        <begin position="124"/>
        <end position="192"/>
    </location>
</feature>
<feature type="transmembrane region" description="Helical" evidence="1">
    <location>
        <begin position="44"/>
        <end position="77"/>
    </location>
</feature>
<evidence type="ECO:0000313" key="3">
    <source>
        <dbReference type="EMBL" id="GII91046.1"/>
    </source>
</evidence>
<evidence type="ECO:0000256" key="1">
    <source>
        <dbReference type="SAM" id="Phobius"/>
    </source>
</evidence>
<keyword evidence="1" id="KW-1133">Transmembrane helix</keyword>
<keyword evidence="1" id="KW-0812">Transmembrane</keyword>
<proteinExistence type="predicted"/>
<dbReference type="InterPro" id="IPR025403">
    <property type="entry name" value="TgpA-like_C"/>
</dbReference>
<dbReference type="Proteomes" id="UP000606172">
    <property type="component" value="Unassembled WGS sequence"/>
</dbReference>
<accession>A0A919RFP3</accession>
<protein>
    <recommendedName>
        <fullName evidence="2">Protein-glutamine gamma-glutamyltransferase-like C-terminal domain-containing protein</fullName>
    </recommendedName>
</protein>
<sequence>MTPVDVERGEARREAVQELLKPQYQAESLPSRVMRYLQQFLDELLGSAMGGVTGGIVAAVILVVILSALVGLLVWWARRASPGGPAPASYELFGAPARSAADHRAAAELHAAESRWSEAIQERLRAVARDLEERAIIDPTPGRTAGELAADGGRALPPLAADLADAARLFNEVTYGEIPGTSAAYGRLADLDDRVRQAKPALAGAGPAAGGPR</sequence>
<dbReference type="RefSeq" id="WP_204021970.1">
    <property type="nucleotide sequence ID" value="NZ_BOOW01000007.1"/>
</dbReference>
<evidence type="ECO:0000313" key="4">
    <source>
        <dbReference type="Proteomes" id="UP000606172"/>
    </source>
</evidence>
<comment type="caution">
    <text evidence="3">The sequence shown here is derived from an EMBL/GenBank/DDBJ whole genome shotgun (WGS) entry which is preliminary data.</text>
</comment>
<keyword evidence="1" id="KW-0472">Membrane</keyword>
<dbReference type="EMBL" id="BOOW01000007">
    <property type="protein sequence ID" value="GII91046.1"/>
    <property type="molecule type" value="Genomic_DNA"/>
</dbReference>
<dbReference type="AlphaFoldDB" id="A0A919RFP3"/>